<organism evidence="2">
    <name type="scientific">Avian paramyxovirus 1</name>
    <name type="common">NDV</name>
    <name type="synonym">Avian orthoavulavirus 1</name>
    <dbReference type="NCBI Taxonomy" id="2560319"/>
    <lineage>
        <taxon>Viruses</taxon>
        <taxon>Riboviria</taxon>
        <taxon>Orthornavirae</taxon>
        <taxon>Negarnaviricota</taxon>
        <taxon>Haploviricotina</taxon>
        <taxon>Monjiviricetes</taxon>
        <taxon>Mononegavirales</taxon>
        <taxon>Paramyxoviridae</taxon>
        <taxon>Avulavirinae</taxon>
        <taxon>Orthoavulavirus</taxon>
        <taxon>Orthoavulavirus javaense</taxon>
    </lineage>
</organism>
<dbReference type="GO" id="GO:0019013">
    <property type="term" value="C:viral nucleocapsid"/>
    <property type="evidence" value="ECO:0007669"/>
    <property type="project" value="UniProtKB-KW"/>
</dbReference>
<evidence type="ECO:0000313" key="2">
    <source>
        <dbReference type="EMBL" id="AAZ76012.1"/>
    </source>
</evidence>
<gene>
    <name evidence="2" type="primary">NP</name>
</gene>
<feature type="non-terminal residue" evidence="2">
    <location>
        <position position="1"/>
    </location>
</feature>
<feature type="region of interest" description="Disordered" evidence="1">
    <location>
        <begin position="1"/>
        <end position="33"/>
    </location>
</feature>
<reference evidence="2" key="1">
    <citation type="journal article" date="2006" name="Virus Res.">
        <title>Third genome size category of avian paramyxovirus serotype 1 (Newcastle disease virus) and evolutionary implications.</title>
        <authorList>
            <person name="Czegledi A."/>
            <person name="Ujvari D."/>
            <person name="Somogyi E."/>
            <person name="Wehmann E."/>
            <person name="Werner O."/>
            <person name="Lomniczi B."/>
        </authorList>
    </citation>
    <scope>NUCLEOTIDE SEQUENCE</scope>
    <source>
        <strain evidence="2">MY-1/02</strain>
    </source>
</reference>
<keyword evidence="2" id="KW-0946">Virion</keyword>
<dbReference type="EMBL" id="DQ096624">
    <property type="protein sequence ID" value="AAZ76012.1"/>
    <property type="molecule type" value="Genomic_RNA"/>
</dbReference>
<name>Q102Z2_NCDV</name>
<feature type="non-terminal residue" evidence="2">
    <location>
        <position position="33"/>
    </location>
</feature>
<feature type="compositionally biased region" description="Polar residues" evidence="1">
    <location>
        <begin position="1"/>
        <end position="15"/>
    </location>
</feature>
<evidence type="ECO:0000256" key="1">
    <source>
        <dbReference type="SAM" id="MobiDB-lite"/>
    </source>
</evidence>
<protein>
    <submittedName>
        <fullName evidence="2">Nucleocapsid protein</fullName>
    </submittedName>
</protein>
<sequence length="33" mass="3677">NTQPAFTGSHQTLRSKPSHTPRPTIPHDHTNKS</sequence>
<keyword evidence="2" id="KW-0543">Viral nucleoprotein</keyword>
<proteinExistence type="predicted"/>
<accession>Q102Z2</accession>